<dbReference type="EnsemblMetazoa" id="Aqu2.1.24537_001">
    <property type="protein sequence ID" value="Aqu2.1.24537_001"/>
    <property type="gene ID" value="Aqu2.1.24537"/>
</dbReference>
<dbReference type="SUPFAM" id="SSF50729">
    <property type="entry name" value="PH domain-like"/>
    <property type="match status" value="1"/>
</dbReference>
<name>A0A1X7U9A3_AMPQE</name>
<keyword evidence="4" id="KW-1185">Reference proteome</keyword>
<gene>
    <name evidence="3" type="primary">100635954</name>
</gene>
<dbReference type="Gene3D" id="2.30.29.30">
    <property type="entry name" value="Pleckstrin-homology domain (PH domain)/Phosphotyrosine-binding domain (PTB)"/>
    <property type="match status" value="1"/>
</dbReference>
<dbReference type="AlphaFoldDB" id="A0A1X7U9A3"/>
<evidence type="ECO:0000313" key="4">
    <source>
        <dbReference type="Proteomes" id="UP000007879"/>
    </source>
</evidence>
<evidence type="ECO:0000259" key="2">
    <source>
        <dbReference type="PROSITE" id="PS01179"/>
    </source>
</evidence>
<dbReference type="PANTHER" id="PTHR11232:SF74">
    <property type="entry name" value="PTB DOMAIN-CONTAINING ADAPTER PROTEIN CED-6-LIKE PROTEIN"/>
    <property type="match status" value="1"/>
</dbReference>
<dbReference type="PROSITE" id="PS01179">
    <property type="entry name" value="PID"/>
    <property type="match status" value="1"/>
</dbReference>
<feature type="compositionally biased region" description="Polar residues" evidence="1">
    <location>
        <begin position="308"/>
        <end position="326"/>
    </location>
</feature>
<dbReference type="OMA" id="TCECHAF"/>
<sequence length="326" mass="35864">MEAVQKAVSDAVQAVKNSPLLRRRFGGGGRENSTEEEPVRAVSPDKDRTPFVAGFSYRVEYLGKSIVDQGQEQDHGCTDKAVQLLWSDAPSDIGKPVSVKVTTNNIRIKLTEEKTILYDFPVLHVSYCGLDKRYKEAVSFVAKEDNRFCCYVFKAANPDKAYALALSISKAFYLACQILQEQQGNFPATPERDILFEPQKDNDTKVSPARPVIPGSPLTYRIHTQSQPSEGSQEDTDASNSPNRPAIAVTRPSITSTTSSISSNVDEDFIRLARSRSNPDILRSTLETDVVKHPSLDLVRQHADPISHGNTPVVTPSGSTENLLVS</sequence>
<dbReference type="PANTHER" id="PTHR11232">
    <property type="entry name" value="PHOSPHOTYROSINE INTERACTION DOMAIN-CONTAINING FAMILY MEMBER"/>
    <property type="match status" value="1"/>
</dbReference>
<dbReference type="eggNOG" id="KOG3536">
    <property type="taxonomic scope" value="Eukaryota"/>
</dbReference>
<evidence type="ECO:0000313" key="3">
    <source>
        <dbReference type="EnsemblMetazoa" id="Aqu2.1.24537_001"/>
    </source>
</evidence>
<dbReference type="EnsemblMetazoa" id="XM_003388510.3">
    <property type="protein sequence ID" value="XP_003388558.1"/>
    <property type="gene ID" value="LOC100635954"/>
</dbReference>
<feature type="region of interest" description="Disordered" evidence="1">
    <location>
        <begin position="197"/>
        <end position="261"/>
    </location>
</feature>
<feature type="region of interest" description="Disordered" evidence="1">
    <location>
        <begin position="22"/>
        <end position="45"/>
    </location>
</feature>
<protein>
    <recommendedName>
        <fullName evidence="2">PID domain-containing protein</fullName>
    </recommendedName>
</protein>
<dbReference type="InterPro" id="IPR006020">
    <property type="entry name" value="PTB/PI_dom"/>
</dbReference>
<feature type="compositionally biased region" description="Polar residues" evidence="1">
    <location>
        <begin position="222"/>
        <end position="231"/>
    </location>
</feature>
<feature type="domain" description="PID" evidence="2">
    <location>
        <begin position="54"/>
        <end position="175"/>
    </location>
</feature>
<proteinExistence type="predicted"/>
<dbReference type="InterPro" id="IPR011993">
    <property type="entry name" value="PH-like_dom_sf"/>
</dbReference>
<reference evidence="3" key="2">
    <citation type="submission" date="2017-05" db="UniProtKB">
        <authorList>
            <consortium name="EnsemblMetazoa"/>
        </authorList>
    </citation>
    <scope>IDENTIFICATION</scope>
</reference>
<dbReference type="InParanoid" id="A0A1X7U9A3"/>
<dbReference type="SMART" id="SM00462">
    <property type="entry name" value="PTB"/>
    <property type="match status" value="1"/>
</dbReference>
<feature type="region of interest" description="Disordered" evidence="1">
    <location>
        <begin position="302"/>
        <end position="326"/>
    </location>
</feature>
<organism evidence="3">
    <name type="scientific">Amphimedon queenslandica</name>
    <name type="common">Sponge</name>
    <dbReference type="NCBI Taxonomy" id="400682"/>
    <lineage>
        <taxon>Eukaryota</taxon>
        <taxon>Metazoa</taxon>
        <taxon>Porifera</taxon>
        <taxon>Demospongiae</taxon>
        <taxon>Heteroscleromorpha</taxon>
        <taxon>Haplosclerida</taxon>
        <taxon>Niphatidae</taxon>
        <taxon>Amphimedon</taxon>
    </lineage>
</organism>
<dbReference type="STRING" id="400682.A0A1X7U9A3"/>
<reference evidence="4" key="1">
    <citation type="journal article" date="2010" name="Nature">
        <title>The Amphimedon queenslandica genome and the evolution of animal complexity.</title>
        <authorList>
            <person name="Srivastava M."/>
            <person name="Simakov O."/>
            <person name="Chapman J."/>
            <person name="Fahey B."/>
            <person name="Gauthier M.E."/>
            <person name="Mitros T."/>
            <person name="Richards G.S."/>
            <person name="Conaco C."/>
            <person name="Dacre M."/>
            <person name="Hellsten U."/>
            <person name="Larroux C."/>
            <person name="Putnam N.H."/>
            <person name="Stanke M."/>
            <person name="Adamska M."/>
            <person name="Darling A."/>
            <person name="Degnan S.M."/>
            <person name="Oakley T.H."/>
            <person name="Plachetzki D.C."/>
            <person name="Zhai Y."/>
            <person name="Adamski M."/>
            <person name="Calcino A."/>
            <person name="Cummins S.F."/>
            <person name="Goodstein D.M."/>
            <person name="Harris C."/>
            <person name="Jackson D.J."/>
            <person name="Leys S.P."/>
            <person name="Shu S."/>
            <person name="Woodcroft B.J."/>
            <person name="Vervoort M."/>
            <person name="Kosik K.S."/>
            <person name="Manning G."/>
            <person name="Degnan B.M."/>
            <person name="Rokhsar D.S."/>
        </authorList>
    </citation>
    <scope>NUCLEOTIDE SEQUENCE [LARGE SCALE GENOMIC DNA]</scope>
</reference>
<dbReference type="KEGG" id="aqu:100635954"/>
<accession>A0A1X7U9A3</accession>
<dbReference type="Pfam" id="PF00640">
    <property type="entry name" value="PID"/>
    <property type="match status" value="1"/>
</dbReference>
<dbReference type="CDD" id="cd00934">
    <property type="entry name" value="PTB"/>
    <property type="match status" value="1"/>
</dbReference>
<evidence type="ECO:0000256" key="1">
    <source>
        <dbReference type="SAM" id="MobiDB-lite"/>
    </source>
</evidence>
<dbReference type="Proteomes" id="UP000007879">
    <property type="component" value="Unassembled WGS sequence"/>
</dbReference>
<dbReference type="InterPro" id="IPR051133">
    <property type="entry name" value="Adapter_Engulfment-Domain"/>
</dbReference>